<proteinExistence type="predicted"/>
<dbReference type="InterPro" id="IPR001214">
    <property type="entry name" value="SET_dom"/>
</dbReference>
<dbReference type="InterPro" id="IPR025790">
    <property type="entry name" value="Suv4-20_animal"/>
</dbReference>
<dbReference type="FunFam" id="1.10.10.1700:FF:000001">
    <property type="entry name" value="Histone-lysine N-methyltransferase"/>
    <property type="match status" value="1"/>
</dbReference>
<keyword evidence="11" id="KW-0804">Transcription</keyword>
<keyword evidence="19" id="KW-1185">Reference proteome</keyword>
<feature type="compositionally biased region" description="Basic residues" evidence="16">
    <location>
        <begin position="538"/>
        <end position="559"/>
    </location>
</feature>
<accession>A0A6P4FA99</accession>
<evidence type="ECO:0000256" key="13">
    <source>
        <dbReference type="ARBA" id="ARBA00051837"/>
    </source>
</evidence>
<evidence type="ECO:0000256" key="7">
    <source>
        <dbReference type="ARBA" id="ARBA00022679"/>
    </source>
</evidence>
<dbReference type="SMART" id="SM00317">
    <property type="entry name" value="SET"/>
    <property type="match status" value="1"/>
</dbReference>
<keyword evidence="8" id="KW-0949">S-adenosyl-L-methionine</keyword>
<evidence type="ECO:0000313" key="18">
    <source>
        <dbReference type="EnsemblMetazoa" id="XP_016982351.1"/>
    </source>
</evidence>
<feature type="compositionally biased region" description="Low complexity" evidence="16">
    <location>
        <begin position="627"/>
        <end position="636"/>
    </location>
</feature>
<evidence type="ECO:0000256" key="6">
    <source>
        <dbReference type="ARBA" id="ARBA00022603"/>
    </source>
</evidence>
<feature type="compositionally biased region" description="Low complexity" evidence="16">
    <location>
        <begin position="73"/>
        <end position="83"/>
    </location>
</feature>
<feature type="region of interest" description="Disordered" evidence="16">
    <location>
        <begin position="730"/>
        <end position="833"/>
    </location>
</feature>
<keyword evidence="9" id="KW-0156">Chromatin regulator</keyword>
<gene>
    <name evidence="20" type="primary">LOC108046896</name>
    <name evidence="18" type="synonym">108046896</name>
</gene>
<keyword evidence="4" id="KW-0158">Chromosome</keyword>
<organism evidence="20">
    <name type="scientific">Drosophila rhopaloa</name>
    <name type="common">Fruit fly</name>
    <dbReference type="NCBI Taxonomy" id="1041015"/>
    <lineage>
        <taxon>Eukaryota</taxon>
        <taxon>Metazoa</taxon>
        <taxon>Ecdysozoa</taxon>
        <taxon>Arthropoda</taxon>
        <taxon>Hexapoda</taxon>
        <taxon>Insecta</taxon>
        <taxon>Pterygota</taxon>
        <taxon>Neoptera</taxon>
        <taxon>Endopterygota</taxon>
        <taxon>Diptera</taxon>
        <taxon>Brachycera</taxon>
        <taxon>Muscomorpha</taxon>
        <taxon>Ephydroidea</taxon>
        <taxon>Drosophilidae</taxon>
        <taxon>Drosophila</taxon>
        <taxon>Sophophora</taxon>
    </lineage>
</organism>
<feature type="compositionally biased region" description="Basic and acidic residues" evidence="16">
    <location>
        <begin position="684"/>
        <end position="695"/>
    </location>
</feature>
<evidence type="ECO:0000313" key="19">
    <source>
        <dbReference type="Proteomes" id="UP001652680"/>
    </source>
</evidence>
<comment type="catalytic activity">
    <reaction evidence="14">
        <text>N(6),N(6)-dimethyl-L-lysyl(20)-[histone H4] + S-adenosyl-L-methionine = N(6),N(6),N(6)-trimethyl-L-lysyl(20)-[histone H4] + S-adenosyl-L-homocysteine + H(+)</text>
        <dbReference type="Rhea" id="RHEA:61992"/>
        <dbReference type="Rhea" id="RHEA-COMP:15556"/>
        <dbReference type="Rhea" id="RHEA-COMP:15998"/>
        <dbReference type="ChEBI" id="CHEBI:15378"/>
        <dbReference type="ChEBI" id="CHEBI:57856"/>
        <dbReference type="ChEBI" id="CHEBI:59789"/>
        <dbReference type="ChEBI" id="CHEBI:61961"/>
        <dbReference type="ChEBI" id="CHEBI:61976"/>
    </reaction>
</comment>
<dbReference type="InterPro" id="IPR041938">
    <property type="entry name" value="Hist-Lys_N-MTase_N"/>
</dbReference>
<name>A0A6P4FA99_DRORH</name>
<feature type="compositionally biased region" description="Gly residues" evidence="16">
    <location>
        <begin position="113"/>
        <end position="127"/>
    </location>
</feature>
<dbReference type="PANTHER" id="PTHR12977">
    <property type="entry name" value="SUPPRESSOR OF VARIEGATION 4-20-RELATED"/>
    <property type="match status" value="1"/>
</dbReference>
<evidence type="ECO:0000256" key="8">
    <source>
        <dbReference type="ARBA" id="ARBA00022691"/>
    </source>
</evidence>
<comment type="subcellular location">
    <subcellularLocation>
        <location evidence="2">Chromosome</location>
    </subcellularLocation>
    <subcellularLocation>
        <location evidence="1">Nucleus</location>
    </subcellularLocation>
</comment>
<dbReference type="Gene3D" id="2.170.270.10">
    <property type="entry name" value="SET domain"/>
    <property type="match status" value="1"/>
</dbReference>
<dbReference type="PROSITE" id="PS51570">
    <property type="entry name" value="SAM_MT43_SUVAR420_2"/>
    <property type="match status" value="1"/>
</dbReference>
<evidence type="ECO:0000256" key="1">
    <source>
        <dbReference type="ARBA" id="ARBA00004123"/>
    </source>
</evidence>
<dbReference type="GO" id="GO:0032259">
    <property type="term" value="P:methylation"/>
    <property type="evidence" value="ECO:0007669"/>
    <property type="project" value="UniProtKB-KW"/>
</dbReference>
<feature type="domain" description="SET" evidence="17">
    <location>
        <begin position="254"/>
        <end position="365"/>
    </location>
</feature>
<feature type="compositionally biased region" description="Low complexity" evidence="16">
    <location>
        <begin position="596"/>
        <end position="614"/>
    </location>
</feature>
<dbReference type="CTD" id="31015"/>
<dbReference type="OrthoDB" id="6627536at2759"/>
<dbReference type="Proteomes" id="UP001652680">
    <property type="component" value="Unassembled WGS sequence"/>
</dbReference>
<feature type="compositionally biased region" description="Low complexity" evidence="16">
    <location>
        <begin position="566"/>
        <end position="579"/>
    </location>
</feature>
<evidence type="ECO:0000256" key="10">
    <source>
        <dbReference type="ARBA" id="ARBA00023015"/>
    </source>
</evidence>
<dbReference type="EC" id="2.1.1.362" evidence="3"/>
<evidence type="ECO:0000313" key="20">
    <source>
        <dbReference type="RefSeq" id="XP_016982351.1"/>
    </source>
</evidence>
<dbReference type="InterPro" id="IPR046341">
    <property type="entry name" value="SET_dom_sf"/>
</dbReference>
<feature type="compositionally biased region" description="Polar residues" evidence="16">
    <location>
        <begin position="615"/>
        <end position="626"/>
    </location>
</feature>
<reference evidence="20" key="2">
    <citation type="submission" date="2025-04" db="UniProtKB">
        <authorList>
            <consortium name="RefSeq"/>
        </authorList>
    </citation>
    <scope>IDENTIFICATION</scope>
</reference>
<dbReference type="Pfam" id="PF00856">
    <property type="entry name" value="SET"/>
    <property type="match status" value="1"/>
</dbReference>
<feature type="compositionally biased region" description="Gly residues" evidence="16">
    <location>
        <begin position="581"/>
        <end position="595"/>
    </location>
</feature>
<protein>
    <recommendedName>
        <fullName evidence="15">Histone-lysine N-methyltransferase Suv4-20</fullName>
        <ecNumber evidence="3">2.1.1.362</ecNumber>
    </recommendedName>
</protein>
<evidence type="ECO:0000256" key="4">
    <source>
        <dbReference type="ARBA" id="ARBA00022454"/>
    </source>
</evidence>
<dbReference type="EnsemblMetazoa" id="XM_017126862.2">
    <property type="protein sequence ID" value="XP_016982351.1"/>
    <property type="gene ID" value="LOC108046896"/>
</dbReference>
<feature type="compositionally biased region" description="Basic and acidic residues" evidence="16">
    <location>
        <begin position="705"/>
        <end position="717"/>
    </location>
</feature>
<keyword evidence="12" id="KW-0539">Nucleus</keyword>
<dbReference type="GO" id="GO:0005694">
    <property type="term" value="C:chromosome"/>
    <property type="evidence" value="ECO:0007669"/>
    <property type="project" value="UniProtKB-SubCell"/>
</dbReference>
<dbReference type="AlphaFoldDB" id="A0A6P4FA99"/>
<sequence length="855" mass="91362">MVVGSNHTRRGETGSRFTNSSSSSGSNGDSTASASSTTSATSSLATNSSTTAAAAALLSSMSKGHGPPPSAPPSAHHQTSNQQQHHHPHAHYQQASQQNNHHPHQSHHSSTGSGSGGGGGVAAGSGSGSVVSGLNGCNGSAVSRLSQSTGMSPRELSENDDLATSLILDPHLGFQTHKMNIRFRPLKVDTQQLKAIVDDFIHTQNYDVAIQRIYDGPWIPRHLKNKNKIATKRLHDHIVRYLRVFDKDSGFAIEACYRYSLEEQRGAKISSTKRWSKNDKIECLVGCIAELTEAEEAALLHSGKNDFSVMYSCRKNCAQLWLGPAAYINHDCRANCKFLATGRDTACVKVLRDIEVGEEITCFYGEDFFGDSNRYCECETCERRGTGAFAGKDDGLMLGLSMGLGLATSGPGNNGGYRLRETDNRINRIKSRANSTNSTSNSNSNTNDSTGTSESSSTNGLVVSGAGTTGAAGATGAAVPVPTQPSTGGKEATAAVSLPEKKLPNVVVSPLTMKELRQKGMTKYDAEMIMANAAYQQQHHHQHHFHHHHHHHHHHHNHGQHASTGAEATAAVQQMAAMQKPGGGGGGGTGPGGSAGATTVGGVASGAGSEVNGGRSSSLRKSMRVNSTSSSISTASTDEVVAPVVVASIPLSIKAPVVLVPRCKPAQLAIAALHQRQQQQRQLRRSERQKEKLTDSESSDTSSEQLKREQKHQDHQLPPKMFILAEEAHPEKTGDKQQEQQQQQQEKRVTRNSAGRATAHNNNIATTTNSSSSNSNKATTITNCGNVKLKSRKRSEENATCSEYDSNRSHCSRSSSNIGNSSSSSHIFSSNSNTSSNLIVKKLRVELNRIQIMYS</sequence>
<evidence type="ECO:0000256" key="16">
    <source>
        <dbReference type="SAM" id="MobiDB-lite"/>
    </source>
</evidence>
<feature type="compositionally biased region" description="Low complexity" evidence="16">
    <location>
        <begin position="91"/>
        <end position="100"/>
    </location>
</feature>
<evidence type="ECO:0000256" key="14">
    <source>
        <dbReference type="ARBA" id="ARBA00052814"/>
    </source>
</evidence>
<feature type="compositionally biased region" description="Low complexity" evidence="16">
    <location>
        <begin position="14"/>
        <end position="65"/>
    </location>
</feature>
<evidence type="ECO:0000256" key="3">
    <source>
        <dbReference type="ARBA" id="ARBA00012188"/>
    </source>
</evidence>
<feature type="region of interest" description="Disordered" evidence="16">
    <location>
        <begin position="1"/>
        <end position="127"/>
    </location>
</feature>
<dbReference type="FunFam" id="2.170.270.10:FF:000006">
    <property type="entry name" value="Histone-lysine N-methyltransferase"/>
    <property type="match status" value="1"/>
</dbReference>
<evidence type="ECO:0000256" key="9">
    <source>
        <dbReference type="ARBA" id="ARBA00022853"/>
    </source>
</evidence>
<feature type="region of interest" description="Disordered" evidence="16">
    <location>
        <begin position="679"/>
        <end position="718"/>
    </location>
</feature>
<evidence type="ECO:0000256" key="15">
    <source>
        <dbReference type="ARBA" id="ARBA00071597"/>
    </source>
</evidence>
<keyword evidence="5" id="KW-0678">Repressor</keyword>
<evidence type="ECO:0000256" key="5">
    <source>
        <dbReference type="ARBA" id="ARBA00022491"/>
    </source>
</evidence>
<feature type="compositionally biased region" description="Low complexity" evidence="16">
    <location>
        <begin position="434"/>
        <end position="478"/>
    </location>
</feature>
<dbReference type="PANTHER" id="PTHR12977:SF4">
    <property type="entry name" value="HISTONE-LYSINE N-METHYLTRANSFERASE KMT5B"/>
    <property type="match status" value="1"/>
</dbReference>
<comment type="catalytic activity">
    <reaction evidence="13">
        <text>N(6)-methyl-L-lysyl(20)-[histone H4] + S-adenosyl-L-methionine = N(6),N(6)-dimethyl-L-lysyl(20)-[histone H4] + S-adenosyl-L-homocysteine + H(+)</text>
        <dbReference type="Rhea" id="RHEA:60348"/>
        <dbReference type="Rhea" id="RHEA-COMP:15555"/>
        <dbReference type="Rhea" id="RHEA-COMP:15556"/>
        <dbReference type="ChEBI" id="CHEBI:15378"/>
        <dbReference type="ChEBI" id="CHEBI:57856"/>
        <dbReference type="ChEBI" id="CHEBI:59789"/>
        <dbReference type="ChEBI" id="CHEBI:61929"/>
        <dbReference type="ChEBI" id="CHEBI:61976"/>
        <dbReference type="EC" id="2.1.1.362"/>
    </reaction>
</comment>
<feature type="region of interest" description="Disordered" evidence="16">
    <location>
        <begin position="536"/>
        <end position="636"/>
    </location>
</feature>
<keyword evidence="7" id="KW-0808">Transferase</keyword>
<keyword evidence="10" id="KW-0805">Transcription regulation</keyword>
<dbReference type="PROSITE" id="PS50280">
    <property type="entry name" value="SET"/>
    <property type="match status" value="1"/>
</dbReference>
<reference evidence="18" key="3">
    <citation type="submission" date="2025-05" db="UniProtKB">
        <authorList>
            <consortium name="EnsemblMetazoa"/>
        </authorList>
    </citation>
    <scope>IDENTIFICATION</scope>
</reference>
<dbReference type="InterPro" id="IPR039977">
    <property type="entry name" value="Suv4-20/Set9"/>
</dbReference>
<dbReference type="GO" id="GO:0140941">
    <property type="term" value="F:histone H4K20me methyltransferase activity"/>
    <property type="evidence" value="ECO:0007669"/>
    <property type="project" value="UniProtKB-EC"/>
</dbReference>
<dbReference type="Gene3D" id="1.10.10.1700">
    <property type="entry name" value="Histone-lysine N-methyltransferase"/>
    <property type="match status" value="1"/>
</dbReference>
<reference evidence="19" key="1">
    <citation type="journal article" date="2021" name="Elife">
        <title>Highly contiguous assemblies of 101 drosophilid genomes.</title>
        <authorList>
            <person name="Kim B.Y."/>
            <person name="Wang J.R."/>
            <person name="Miller D.E."/>
            <person name="Barmina O."/>
            <person name="Delaney E."/>
            <person name="Thompson A."/>
            <person name="Comeault A.A."/>
            <person name="Peede D."/>
            <person name="D'Agostino E.R."/>
            <person name="Pelaez J."/>
            <person name="Aguilar J.M."/>
            <person name="Haji D."/>
            <person name="Matsunaga T."/>
            <person name="Armstrong E.E."/>
            <person name="Zych M."/>
            <person name="Ogawa Y."/>
            <person name="Stamenkovic-Radak M."/>
            <person name="Jelic M."/>
            <person name="Veselinovic M.S."/>
            <person name="Tanaskovic M."/>
            <person name="Eric P."/>
            <person name="Gao J.J."/>
            <person name="Katoh T.K."/>
            <person name="Toda M.J."/>
            <person name="Watabe H."/>
            <person name="Watada M."/>
            <person name="Davis J.S."/>
            <person name="Moyle L.C."/>
            <person name="Manoli G."/>
            <person name="Bertolini E."/>
            <person name="Kostal V."/>
            <person name="Hawley R.S."/>
            <person name="Takahashi A."/>
            <person name="Jones C.D."/>
            <person name="Price D.K."/>
            <person name="Whiteman N."/>
            <person name="Kopp A."/>
            <person name="Matute D.R."/>
            <person name="Petrov D.A."/>
        </authorList>
    </citation>
    <scope>NUCLEOTIDE SEQUENCE [LARGE SCALE GENOMIC DNA]</scope>
</reference>
<evidence type="ECO:0000256" key="11">
    <source>
        <dbReference type="ARBA" id="ARBA00023163"/>
    </source>
</evidence>
<dbReference type="RefSeq" id="XP_016982351.1">
    <property type="nucleotide sequence ID" value="XM_017126862.1"/>
</dbReference>
<dbReference type="GO" id="GO:0005634">
    <property type="term" value="C:nucleus"/>
    <property type="evidence" value="ECO:0007669"/>
    <property type="project" value="UniProtKB-SubCell"/>
</dbReference>
<feature type="compositionally biased region" description="Low complexity" evidence="16">
    <location>
        <begin position="757"/>
        <end position="783"/>
    </location>
</feature>
<keyword evidence="6" id="KW-0489">Methyltransferase</keyword>
<evidence type="ECO:0000256" key="12">
    <source>
        <dbReference type="ARBA" id="ARBA00023242"/>
    </source>
</evidence>
<evidence type="ECO:0000256" key="2">
    <source>
        <dbReference type="ARBA" id="ARBA00004286"/>
    </source>
</evidence>
<evidence type="ECO:0000259" key="17">
    <source>
        <dbReference type="PROSITE" id="PS50280"/>
    </source>
</evidence>
<feature type="compositionally biased region" description="Low complexity" evidence="16">
    <location>
        <begin position="812"/>
        <end position="833"/>
    </location>
</feature>
<dbReference type="GeneID" id="108046896"/>
<feature type="region of interest" description="Disordered" evidence="16">
    <location>
        <begin position="431"/>
        <end position="496"/>
    </location>
</feature>
<dbReference type="SUPFAM" id="SSF82199">
    <property type="entry name" value="SET domain"/>
    <property type="match status" value="1"/>
</dbReference>